<sequence>MGHDINKLKSQLIPLYTALRNDCNAKDTLSPFIMQWGDKFPVNKNDGIIFYGRATNGWYGTWDFDVLFNDNDENRGWARSNQMIWVENQWTESDNGYIASESQFWNIVKGVSVRFYGKEWFKFVAWSNICKVAPESNGNPSDSLFYKTLGNNINVFRTELDFWSPKYIILLTDGMKKDKETIIDWTSDYISCLNNDVLPPILYEKAWDDEYPNFKIRVYKIGDRYIILSIHPQGRKVELHKDAIIGIIEKIEQKRLL</sequence>
<gene>
    <name evidence="1" type="ORF">I6J59_11005</name>
</gene>
<protein>
    <submittedName>
        <fullName evidence="1">Uncharacterized protein</fullName>
    </submittedName>
</protein>
<dbReference type="RefSeq" id="WP_027200124.1">
    <property type="nucleotide sequence ID" value="NZ_CP069450.1"/>
</dbReference>
<dbReference type="Proteomes" id="UP000654720">
    <property type="component" value="Chromosome"/>
</dbReference>
<evidence type="ECO:0000313" key="2">
    <source>
        <dbReference type="Proteomes" id="UP000654720"/>
    </source>
</evidence>
<reference evidence="1 2" key="1">
    <citation type="submission" date="2021-02" db="EMBL/GenBank/DDBJ databases">
        <title>FDA dAtabase for Regulatory Grade micrObial Sequences (FDA-ARGOS): Supporting development and validation of Infectious Disease Dx tests.</title>
        <authorList>
            <person name="Carlson P."/>
            <person name="Fischbach M."/>
            <person name="Hastie J."/>
            <person name="Bilen M."/>
            <person name="Cheng A."/>
            <person name="Tallon L."/>
            <person name="Sadzewicz L."/>
            <person name="Zhao X."/>
            <person name="Boylan J."/>
            <person name="Ott S."/>
            <person name="Bowen H."/>
            <person name="Vavikolanu K."/>
            <person name="Mehta A."/>
            <person name="Aluvathingal J."/>
            <person name="Nadendla S."/>
            <person name="Yan Y."/>
            <person name="Sichtig H."/>
        </authorList>
    </citation>
    <scope>NUCLEOTIDE SEQUENCE [LARGE SCALE GENOMIC DNA]</scope>
    <source>
        <strain evidence="1 2">FDAARGOS_1229</strain>
    </source>
</reference>
<organism evidence="1 2">
    <name type="scientific">Butyricimonas virosa</name>
    <dbReference type="NCBI Taxonomy" id="544645"/>
    <lineage>
        <taxon>Bacteria</taxon>
        <taxon>Pseudomonadati</taxon>
        <taxon>Bacteroidota</taxon>
        <taxon>Bacteroidia</taxon>
        <taxon>Bacteroidales</taxon>
        <taxon>Odoribacteraceae</taxon>
        <taxon>Butyricimonas</taxon>
    </lineage>
</organism>
<dbReference type="GeneID" id="93098926"/>
<evidence type="ECO:0000313" key="1">
    <source>
        <dbReference type="EMBL" id="QRO48493.1"/>
    </source>
</evidence>
<proteinExistence type="predicted"/>
<dbReference type="EMBL" id="CP069450">
    <property type="protein sequence ID" value="QRO48493.1"/>
    <property type="molecule type" value="Genomic_DNA"/>
</dbReference>
<keyword evidence="2" id="KW-1185">Reference proteome</keyword>
<name>A0ABX7H0K9_9BACT</name>
<accession>A0ABX7H0K9</accession>